<dbReference type="GO" id="GO:0004497">
    <property type="term" value="F:monooxygenase activity"/>
    <property type="evidence" value="ECO:0007669"/>
    <property type="project" value="UniProtKB-KW"/>
</dbReference>
<comment type="similarity">
    <text evidence="5">Belongs to the NtaA/SnaA/DszA monooxygenase family.</text>
</comment>
<protein>
    <recommendedName>
        <fullName evidence="6">Luciferase-like domain-containing protein</fullName>
    </recommendedName>
</protein>
<keyword evidence="2" id="KW-0288">FMN</keyword>
<evidence type="ECO:0000256" key="2">
    <source>
        <dbReference type="ARBA" id="ARBA00022643"/>
    </source>
</evidence>
<dbReference type="STRING" id="1182542.W9XYG8"/>
<evidence type="ECO:0000259" key="6">
    <source>
        <dbReference type="Pfam" id="PF00296"/>
    </source>
</evidence>
<dbReference type="Pfam" id="PF00296">
    <property type="entry name" value="Bac_luciferase"/>
    <property type="match status" value="1"/>
</dbReference>
<keyword evidence="8" id="KW-1185">Reference proteome</keyword>
<dbReference type="InterPro" id="IPR036661">
    <property type="entry name" value="Luciferase-like_sf"/>
</dbReference>
<dbReference type="PANTHER" id="PTHR30011">
    <property type="entry name" value="ALKANESULFONATE MONOOXYGENASE-RELATED"/>
    <property type="match status" value="1"/>
</dbReference>
<dbReference type="RefSeq" id="XP_007734293.1">
    <property type="nucleotide sequence ID" value="XM_007736103.1"/>
</dbReference>
<accession>W9XYG8</accession>
<evidence type="ECO:0000256" key="1">
    <source>
        <dbReference type="ARBA" id="ARBA00022630"/>
    </source>
</evidence>
<keyword evidence="4" id="KW-0503">Monooxygenase</keyword>
<sequence length="500" mass="55254">MEGRKQIQLNFIDNTSVGNSGCMGQWKDSKDQSSTKDRIEYYVELAKLAERGKITTIFFTDSYGNPETYEKSASAIFIGGGHVAHMDPLMFAGPMAMATTTVGITCTCTTSYIPPYILARSLSTVDHLTEGRLGWNVVTSFNSAAADAMGLEKMIPHDERYERAAEFMEVLYDLWEGSWEDGAQVFDKEQDMAYDPKKVHKVDHQGRYYKMKAYNHTHPSPQRTPTLFQAGASKAGIGFAAHHAEALFVHGTSPAYVRKQVDAVRQAAYEAGRDGSKIKFFMALLPTLGRTHEEAVAKHGKAQALAYSEGGVATISGFIGVDLSQYPLDEPFDFKAEASDSAIHGWINSIKAATADDTEGPWTPRKLGSMMGMGFGLTAPVGTAAEVADVMERWMDEADVDGFNVQQYVTGESFKDVVDLLVPELQRRGLYWDDYPVPGGTLRENLHGIKGQKLVKADHPAHQFKWNVRKTNHPSLWDLRQNGLELATKEKKKATTNGTT</sequence>
<dbReference type="EMBL" id="AMGY01000004">
    <property type="protein sequence ID" value="EXJ85308.1"/>
    <property type="molecule type" value="Genomic_DNA"/>
</dbReference>
<dbReference type="Gene3D" id="3.20.20.30">
    <property type="entry name" value="Luciferase-like domain"/>
    <property type="match status" value="1"/>
</dbReference>
<dbReference type="InterPro" id="IPR016215">
    <property type="entry name" value="NTA_MOA"/>
</dbReference>
<dbReference type="InterPro" id="IPR051260">
    <property type="entry name" value="Diverse_substr_monoxygenases"/>
</dbReference>
<name>W9XYG8_9EURO</name>
<dbReference type="PANTHER" id="PTHR30011:SF16">
    <property type="entry name" value="C2H2 FINGER DOMAIN TRANSCRIPTION FACTOR (EUROFUNG)-RELATED"/>
    <property type="match status" value="1"/>
</dbReference>
<dbReference type="eggNOG" id="ENOG502QSR6">
    <property type="taxonomic scope" value="Eukaryota"/>
</dbReference>
<comment type="caution">
    <text evidence="7">The sequence shown here is derived from an EMBL/GenBank/DDBJ whole genome shotgun (WGS) entry which is preliminary data.</text>
</comment>
<gene>
    <name evidence="7" type="ORF">A1O3_05983</name>
</gene>
<organism evidence="7 8">
    <name type="scientific">Capronia epimyces CBS 606.96</name>
    <dbReference type="NCBI Taxonomy" id="1182542"/>
    <lineage>
        <taxon>Eukaryota</taxon>
        <taxon>Fungi</taxon>
        <taxon>Dikarya</taxon>
        <taxon>Ascomycota</taxon>
        <taxon>Pezizomycotina</taxon>
        <taxon>Eurotiomycetes</taxon>
        <taxon>Chaetothyriomycetidae</taxon>
        <taxon>Chaetothyriales</taxon>
        <taxon>Herpotrichiellaceae</taxon>
        <taxon>Capronia</taxon>
    </lineage>
</organism>
<dbReference type="SUPFAM" id="SSF51679">
    <property type="entry name" value="Bacterial luciferase-like"/>
    <property type="match status" value="1"/>
</dbReference>
<keyword evidence="3" id="KW-0560">Oxidoreductase</keyword>
<dbReference type="NCBIfam" id="TIGR03860">
    <property type="entry name" value="FMN_nitrolo"/>
    <property type="match status" value="1"/>
</dbReference>
<dbReference type="InterPro" id="IPR011251">
    <property type="entry name" value="Luciferase-like_dom"/>
</dbReference>
<evidence type="ECO:0000256" key="5">
    <source>
        <dbReference type="ARBA" id="ARBA00033748"/>
    </source>
</evidence>
<dbReference type="GeneID" id="19170093"/>
<evidence type="ECO:0000256" key="4">
    <source>
        <dbReference type="ARBA" id="ARBA00023033"/>
    </source>
</evidence>
<evidence type="ECO:0000313" key="8">
    <source>
        <dbReference type="Proteomes" id="UP000019478"/>
    </source>
</evidence>
<dbReference type="OrthoDB" id="5561043at2759"/>
<dbReference type="HOGENOM" id="CLU_022256_0_0_1"/>
<dbReference type="Proteomes" id="UP000019478">
    <property type="component" value="Unassembled WGS sequence"/>
</dbReference>
<dbReference type="GO" id="GO:0016705">
    <property type="term" value="F:oxidoreductase activity, acting on paired donors, with incorporation or reduction of molecular oxygen"/>
    <property type="evidence" value="ECO:0007669"/>
    <property type="project" value="InterPro"/>
</dbReference>
<dbReference type="AlphaFoldDB" id="W9XYG8"/>
<reference evidence="7 8" key="1">
    <citation type="submission" date="2013-03" db="EMBL/GenBank/DDBJ databases">
        <title>The Genome Sequence of Capronia epimyces CBS 606.96.</title>
        <authorList>
            <consortium name="The Broad Institute Genomics Platform"/>
            <person name="Cuomo C."/>
            <person name="de Hoog S."/>
            <person name="Gorbushina A."/>
            <person name="Walker B."/>
            <person name="Young S.K."/>
            <person name="Zeng Q."/>
            <person name="Gargeya S."/>
            <person name="Fitzgerald M."/>
            <person name="Haas B."/>
            <person name="Abouelleil A."/>
            <person name="Allen A.W."/>
            <person name="Alvarado L."/>
            <person name="Arachchi H.M."/>
            <person name="Berlin A.M."/>
            <person name="Chapman S.B."/>
            <person name="Gainer-Dewar J."/>
            <person name="Goldberg J."/>
            <person name="Griggs A."/>
            <person name="Gujja S."/>
            <person name="Hansen M."/>
            <person name="Howarth C."/>
            <person name="Imamovic A."/>
            <person name="Ireland A."/>
            <person name="Larimer J."/>
            <person name="McCowan C."/>
            <person name="Murphy C."/>
            <person name="Pearson M."/>
            <person name="Poon T.W."/>
            <person name="Priest M."/>
            <person name="Roberts A."/>
            <person name="Saif S."/>
            <person name="Shea T."/>
            <person name="Sisk P."/>
            <person name="Sykes S."/>
            <person name="Wortman J."/>
            <person name="Nusbaum C."/>
            <person name="Birren B."/>
        </authorList>
    </citation>
    <scope>NUCLEOTIDE SEQUENCE [LARGE SCALE GENOMIC DNA]</scope>
    <source>
        <strain evidence="7 8">CBS 606.96</strain>
    </source>
</reference>
<feature type="domain" description="Luciferase-like" evidence="6">
    <location>
        <begin position="30"/>
        <end position="394"/>
    </location>
</feature>
<proteinExistence type="inferred from homology"/>
<evidence type="ECO:0000256" key="3">
    <source>
        <dbReference type="ARBA" id="ARBA00023002"/>
    </source>
</evidence>
<dbReference type="PIRSF" id="PIRSF000337">
    <property type="entry name" value="NTA_MOA"/>
    <property type="match status" value="1"/>
</dbReference>
<keyword evidence="1" id="KW-0285">Flavoprotein</keyword>
<evidence type="ECO:0000313" key="7">
    <source>
        <dbReference type="EMBL" id="EXJ85308.1"/>
    </source>
</evidence>